<dbReference type="InterPro" id="IPR036640">
    <property type="entry name" value="ABC1_TM_sf"/>
</dbReference>
<keyword evidence="4 10" id="KW-0067">ATP-binding</keyword>
<dbReference type="InterPro" id="IPR011527">
    <property type="entry name" value="ABC1_TM_dom"/>
</dbReference>
<dbReference type="PANTHER" id="PTHR24221:SF397">
    <property type="entry name" value="ABC TRANSPORTER, ATP-BINDING TRANSMEMBRANE PROTEIN"/>
    <property type="match status" value="1"/>
</dbReference>
<evidence type="ECO:0000256" key="7">
    <source>
        <dbReference type="SAM" id="Phobius"/>
    </source>
</evidence>
<dbReference type="InterPro" id="IPR039421">
    <property type="entry name" value="Type_1_exporter"/>
</dbReference>
<dbReference type="InterPro" id="IPR003593">
    <property type="entry name" value="AAA+_ATPase"/>
</dbReference>
<dbReference type="Gene3D" id="3.40.50.300">
    <property type="entry name" value="P-loop containing nucleotide triphosphate hydrolases"/>
    <property type="match status" value="1"/>
</dbReference>
<dbReference type="PROSITE" id="PS50929">
    <property type="entry name" value="ABC_TM1F"/>
    <property type="match status" value="1"/>
</dbReference>
<comment type="caution">
    <text evidence="10">The sequence shown here is derived from an EMBL/GenBank/DDBJ whole genome shotgun (WGS) entry which is preliminary data.</text>
</comment>
<evidence type="ECO:0000256" key="1">
    <source>
        <dbReference type="ARBA" id="ARBA00004651"/>
    </source>
</evidence>
<evidence type="ECO:0000256" key="3">
    <source>
        <dbReference type="ARBA" id="ARBA00022741"/>
    </source>
</evidence>
<feature type="domain" description="ABC transmembrane type-1" evidence="9">
    <location>
        <begin position="22"/>
        <end position="295"/>
    </location>
</feature>
<feature type="transmembrane region" description="Helical" evidence="7">
    <location>
        <begin position="31"/>
        <end position="50"/>
    </location>
</feature>
<gene>
    <name evidence="10" type="ORF">AAA081_01460</name>
</gene>
<sequence length="573" mass="63677">MKEYLRKTYALTERGADGLWRATVYGFLKNITYMLPMFLLMYATNGLLGFGDFNGAYGALGFALIGVVMFLVINKEYHTTFNETYKESANLRMEIAEGIRQLPLSSFNKKDLTDVSQTMMKDVEAIEHALSHSVPTYYAYLATVAVIGIMLLIGQPLLGLAVLAPIVLSIFLAHLSQKMQKRATKKYYLRQRKSSKAFQELIDLHEEIQSYHLSETKKSEATRLVRRNEAVHIHTELGQALPVTFSGAISFLSLGFAMVAGTRLLQSGTINVLYFAGYVFAAARLIDATTAFTMAHAEIAYISSSVDKIKSLVDAPEQTGSPTALTGFDIAGEDVCFAYDKKKNVIDGIAFEAKQNTVTALVGPSGCGKSTLLRLVSRLYDYDAGHMTVDGKELSSIQTEDLFKHVSMVFQDVLLFNGSVFDNIRIGKYDATEEEVYEAAKRAGCDDFVKQLPQGYDTIIGENGSRLSGGQRQRISIARAFLKDAEIILLDEIAASLDVENEKYIQESLNRLIKNKTVMIISHRMKSIEGVDQIIVMNGGKIEACGRHEALLDESPTYRTMIESFERSDAYVY</sequence>
<feature type="transmembrane region" description="Helical" evidence="7">
    <location>
        <begin position="137"/>
        <end position="153"/>
    </location>
</feature>
<dbReference type="GO" id="GO:0005524">
    <property type="term" value="F:ATP binding"/>
    <property type="evidence" value="ECO:0007669"/>
    <property type="project" value="UniProtKB-KW"/>
</dbReference>
<dbReference type="SUPFAM" id="SSF90123">
    <property type="entry name" value="ABC transporter transmembrane region"/>
    <property type="match status" value="1"/>
</dbReference>
<dbReference type="InterPro" id="IPR003439">
    <property type="entry name" value="ABC_transporter-like_ATP-bd"/>
</dbReference>
<protein>
    <submittedName>
        <fullName evidence="10">ABC transporter ATP-binding protein</fullName>
    </submittedName>
</protein>
<dbReference type="SUPFAM" id="SSF52540">
    <property type="entry name" value="P-loop containing nucleoside triphosphate hydrolases"/>
    <property type="match status" value="1"/>
</dbReference>
<evidence type="ECO:0000256" key="4">
    <source>
        <dbReference type="ARBA" id="ARBA00022840"/>
    </source>
</evidence>
<dbReference type="Pfam" id="PF00005">
    <property type="entry name" value="ABC_tran"/>
    <property type="match status" value="1"/>
</dbReference>
<evidence type="ECO:0000259" key="9">
    <source>
        <dbReference type="PROSITE" id="PS50929"/>
    </source>
</evidence>
<dbReference type="PROSITE" id="PS50893">
    <property type="entry name" value="ABC_TRANSPORTER_2"/>
    <property type="match status" value="1"/>
</dbReference>
<dbReference type="InterPro" id="IPR017871">
    <property type="entry name" value="ABC_transporter-like_CS"/>
</dbReference>
<dbReference type="PROSITE" id="PS00211">
    <property type="entry name" value="ABC_TRANSPORTER_1"/>
    <property type="match status" value="1"/>
</dbReference>
<name>A0ABV1J463_9FIRM</name>
<dbReference type="SMART" id="SM00382">
    <property type="entry name" value="AAA"/>
    <property type="match status" value="1"/>
</dbReference>
<keyword evidence="2 7" id="KW-0812">Transmembrane</keyword>
<dbReference type="Pfam" id="PF00664">
    <property type="entry name" value="ABC_membrane"/>
    <property type="match status" value="1"/>
</dbReference>
<comment type="subcellular location">
    <subcellularLocation>
        <location evidence="1">Cell membrane</location>
        <topology evidence="1">Multi-pass membrane protein</topology>
    </subcellularLocation>
</comment>
<feature type="transmembrane region" description="Helical" evidence="7">
    <location>
        <begin position="240"/>
        <end position="260"/>
    </location>
</feature>
<feature type="transmembrane region" description="Helical" evidence="7">
    <location>
        <begin position="272"/>
        <end position="295"/>
    </location>
</feature>
<keyword evidence="11" id="KW-1185">Reference proteome</keyword>
<keyword evidence="5 7" id="KW-1133">Transmembrane helix</keyword>
<evidence type="ECO:0000256" key="6">
    <source>
        <dbReference type="ARBA" id="ARBA00023136"/>
    </source>
</evidence>
<dbReference type="Gene3D" id="1.20.1560.10">
    <property type="entry name" value="ABC transporter type 1, transmembrane domain"/>
    <property type="match status" value="1"/>
</dbReference>
<dbReference type="EMBL" id="JBBNPS010000002">
    <property type="protein sequence ID" value="MEQ3352974.1"/>
    <property type="molecule type" value="Genomic_DNA"/>
</dbReference>
<proteinExistence type="predicted"/>
<organism evidence="10 11">
    <name type="scientific">Aedoeadaptatus acetigenes</name>
    <dbReference type="NCBI Taxonomy" id="2981723"/>
    <lineage>
        <taxon>Bacteria</taxon>
        <taxon>Bacillati</taxon>
        <taxon>Bacillota</taxon>
        <taxon>Tissierellia</taxon>
        <taxon>Tissierellales</taxon>
        <taxon>Peptoniphilaceae</taxon>
        <taxon>Aedoeadaptatus</taxon>
    </lineage>
</organism>
<dbReference type="RefSeq" id="WP_349053378.1">
    <property type="nucleotide sequence ID" value="NZ_JBBNPS010000002.1"/>
</dbReference>
<evidence type="ECO:0000256" key="2">
    <source>
        <dbReference type="ARBA" id="ARBA00022692"/>
    </source>
</evidence>
<evidence type="ECO:0000313" key="10">
    <source>
        <dbReference type="EMBL" id="MEQ3352974.1"/>
    </source>
</evidence>
<dbReference type="Proteomes" id="UP001481872">
    <property type="component" value="Unassembled WGS sequence"/>
</dbReference>
<evidence type="ECO:0000259" key="8">
    <source>
        <dbReference type="PROSITE" id="PS50893"/>
    </source>
</evidence>
<reference evidence="10 11" key="1">
    <citation type="submission" date="2024-04" db="EMBL/GenBank/DDBJ databases">
        <title>Human intestinal bacterial collection.</title>
        <authorList>
            <person name="Pauvert C."/>
            <person name="Hitch T.C.A."/>
            <person name="Clavel T."/>
        </authorList>
    </citation>
    <scope>NUCLEOTIDE SEQUENCE [LARGE SCALE GENOMIC DNA]</scope>
    <source>
        <strain evidence="10 11">CLA-SR-H026</strain>
    </source>
</reference>
<feature type="transmembrane region" description="Helical" evidence="7">
    <location>
        <begin position="56"/>
        <end position="73"/>
    </location>
</feature>
<accession>A0ABV1J463</accession>
<feature type="domain" description="ABC transporter" evidence="8">
    <location>
        <begin position="330"/>
        <end position="564"/>
    </location>
</feature>
<dbReference type="InterPro" id="IPR027417">
    <property type="entry name" value="P-loop_NTPase"/>
</dbReference>
<keyword evidence="3" id="KW-0547">Nucleotide-binding</keyword>
<feature type="transmembrane region" description="Helical" evidence="7">
    <location>
        <begin position="159"/>
        <end position="176"/>
    </location>
</feature>
<dbReference type="PANTHER" id="PTHR24221">
    <property type="entry name" value="ATP-BINDING CASSETTE SUB-FAMILY B"/>
    <property type="match status" value="1"/>
</dbReference>
<evidence type="ECO:0000256" key="5">
    <source>
        <dbReference type="ARBA" id="ARBA00022989"/>
    </source>
</evidence>
<keyword evidence="6 7" id="KW-0472">Membrane</keyword>
<evidence type="ECO:0000313" key="11">
    <source>
        <dbReference type="Proteomes" id="UP001481872"/>
    </source>
</evidence>